<evidence type="ECO:0000313" key="2">
    <source>
        <dbReference type="EMBL" id="WOB42439.1"/>
    </source>
</evidence>
<dbReference type="AlphaFoldDB" id="A0AA96Y4F0"/>
<dbReference type="EMBL" id="CP053540">
    <property type="protein sequence ID" value="WOB42439.1"/>
    <property type="molecule type" value="Genomic_DNA"/>
</dbReference>
<dbReference type="KEGG" id="tog:HNI00_04175"/>
<feature type="region of interest" description="Disordered" evidence="1">
    <location>
        <begin position="340"/>
        <end position="376"/>
    </location>
</feature>
<feature type="region of interest" description="Disordered" evidence="1">
    <location>
        <begin position="286"/>
        <end position="313"/>
    </location>
</feature>
<reference evidence="2" key="1">
    <citation type="submission" date="2020-05" db="EMBL/GenBank/DDBJ databases">
        <authorList>
            <person name="Zhu T."/>
            <person name="Keshari N."/>
            <person name="Lu X."/>
        </authorList>
    </citation>
    <scope>NUCLEOTIDE SEQUENCE</scope>
    <source>
        <strain evidence="2">NK1-22</strain>
    </source>
</reference>
<name>A0AA96Y4F0_9CYAN</name>
<gene>
    <name evidence="2" type="ORF">HNI00_04175</name>
</gene>
<evidence type="ECO:0000256" key="1">
    <source>
        <dbReference type="SAM" id="MobiDB-lite"/>
    </source>
</evidence>
<organism evidence="2">
    <name type="scientific">Thermoleptolyngbya oregonensis NK1-22</name>
    <dbReference type="NCBI Taxonomy" id="2547457"/>
    <lineage>
        <taxon>Bacteria</taxon>
        <taxon>Bacillati</taxon>
        <taxon>Cyanobacteriota</taxon>
        <taxon>Cyanophyceae</taxon>
        <taxon>Oculatellales</taxon>
        <taxon>Oculatellaceae</taxon>
        <taxon>Thermoleptolyngbya</taxon>
    </lineage>
</organism>
<sequence>MSSQDQSISVFVKVDYAGMDAKELLQEPVTALIGVSEAIGDALASLSIHSVFDLATSRVFTTAKHINEIATPAAGNSNVVSQYGFVPSDWLNPDAPIQSIDSLQLADIGILNGINGNRESIVAATQVEKIRDLSLWPPFRSAQKILNSAFGIQEFAPDPQAPPELLPKGGEYATEKVYYSSIFLDEIDPESDLISIDEQVDVLSMDSAPGFQKPATGAILTFEQAWYTQGLALGQLLHSLALAPGESTRVAIIDWSRQQSSNLDEDTAQQEGLSNLMDQSRGISQVTNAVASETSSGSSTTSSSSSASNHSFGTSASVKANKGIISGGISANYAGNLSKASTSGHTVSSSHGMRNVSSDMSQNINQSTQQIASSVRTRRASVVREVRQSEKESITTRVVTNYNHSHALSVHYYEVVQIYRTVLRLAKAQRCVFVPMKPLDFSDERLITRYRQVLMAAAPDSAIQDQIANMSGEVRFRTEDLSGTKEINRNPNEKIASIYLSNNSLSVRSTSAAHIIYYRRSVER</sequence>
<proteinExistence type="predicted"/>
<feature type="compositionally biased region" description="Low complexity" evidence="1">
    <location>
        <begin position="341"/>
        <end position="352"/>
    </location>
</feature>
<protein>
    <submittedName>
        <fullName evidence="2">Uncharacterized protein</fullName>
    </submittedName>
</protein>
<feature type="compositionally biased region" description="Polar residues" evidence="1">
    <location>
        <begin position="355"/>
        <end position="372"/>
    </location>
</feature>
<dbReference type="RefSeq" id="WP_316790946.1">
    <property type="nucleotide sequence ID" value="NZ_CP053540.1"/>
</dbReference>
<accession>A0AA96Y4F0</accession>
<feature type="compositionally biased region" description="Low complexity" evidence="1">
    <location>
        <begin position="289"/>
        <end position="313"/>
    </location>
</feature>